<dbReference type="RefSeq" id="XP_030763421.1">
    <property type="nucleotide sequence ID" value="XM_030907561.1"/>
</dbReference>
<dbReference type="GO" id="GO:0005634">
    <property type="term" value="C:nucleus"/>
    <property type="evidence" value="ECO:0007669"/>
    <property type="project" value="UniProtKB-SubCell"/>
</dbReference>
<dbReference type="InParanoid" id="A0A6J2YJG5"/>
<evidence type="ECO:0000259" key="4">
    <source>
        <dbReference type="Pfam" id="PF10187"/>
    </source>
</evidence>
<protein>
    <submittedName>
        <fullName evidence="6">PSME3-interacting protein</fullName>
    </submittedName>
</protein>
<evidence type="ECO:0000313" key="6">
    <source>
        <dbReference type="RefSeq" id="XP_030763421.1"/>
    </source>
</evidence>
<dbReference type="FunCoup" id="A0A6J2YJG5">
    <property type="interactions" value="1952"/>
</dbReference>
<gene>
    <name evidence="6" type="primary">LOC115887985</name>
</gene>
<feature type="domain" description="FAM192A/Fyv6 N-terminal" evidence="4">
    <location>
        <begin position="5"/>
        <end position="106"/>
    </location>
</feature>
<organism evidence="5 6">
    <name type="scientific">Sitophilus oryzae</name>
    <name type="common">Rice weevil</name>
    <name type="synonym">Curculio oryzae</name>
    <dbReference type="NCBI Taxonomy" id="7048"/>
    <lineage>
        <taxon>Eukaryota</taxon>
        <taxon>Metazoa</taxon>
        <taxon>Ecdysozoa</taxon>
        <taxon>Arthropoda</taxon>
        <taxon>Hexapoda</taxon>
        <taxon>Insecta</taxon>
        <taxon>Pterygota</taxon>
        <taxon>Neoptera</taxon>
        <taxon>Endopterygota</taxon>
        <taxon>Coleoptera</taxon>
        <taxon>Polyphaga</taxon>
        <taxon>Cucujiformia</taxon>
        <taxon>Curculionidae</taxon>
        <taxon>Dryophthorinae</taxon>
        <taxon>Sitophilus</taxon>
    </lineage>
</organism>
<dbReference type="Proteomes" id="UP000504635">
    <property type="component" value="Unplaced"/>
</dbReference>
<feature type="region of interest" description="Disordered" evidence="3">
    <location>
        <begin position="155"/>
        <end position="204"/>
    </location>
</feature>
<evidence type="ECO:0000256" key="1">
    <source>
        <dbReference type="ARBA" id="ARBA00004123"/>
    </source>
</evidence>
<sequence>MSSGFISEAQLAETRKRRQEEWEKVRKPSDPIERPEEPIDNRSLFERLQEQKQKKDLEYEEAHKLKNMIKGLDDDEIEFLDLVDRTKLAADRKKEIEEEKELNDYRNRVAILQEKSLDERLQAEIAVTKPKVTSGSGKLNQQKLLKGVVIKKSESVKRKMSAEGNNEDNGDKEQQPCNKQQKVSSNVSAQGDASNDSQGGNVNGSALKCVAILPGLGCYDDSSSDEDSSASDNSEIESRSRMDLLGRKIIEITKVEEPKK</sequence>
<feature type="region of interest" description="Disordered" evidence="3">
    <location>
        <begin position="1"/>
        <end position="44"/>
    </location>
</feature>
<evidence type="ECO:0000256" key="3">
    <source>
        <dbReference type="SAM" id="MobiDB-lite"/>
    </source>
</evidence>
<dbReference type="OrthoDB" id="75807at2759"/>
<dbReference type="GeneID" id="115887985"/>
<dbReference type="KEGG" id="soy:115887985"/>
<dbReference type="PANTHER" id="PTHR13495:SF0">
    <property type="entry name" value="PSME3-INTERACTING PROTEIN"/>
    <property type="match status" value="1"/>
</dbReference>
<feature type="compositionally biased region" description="Basic and acidic residues" evidence="3">
    <location>
        <begin position="18"/>
        <end position="44"/>
    </location>
</feature>
<feature type="compositionally biased region" description="Polar residues" evidence="3">
    <location>
        <begin position="175"/>
        <end position="204"/>
    </location>
</feature>
<dbReference type="AlphaFoldDB" id="A0A6J2YJG5"/>
<keyword evidence="2" id="KW-0539">Nucleus</keyword>
<reference evidence="6" key="1">
    <citation type="submission" date="2025-08" db="UniProtKB">
        <authorList>
            <consortium name="RefSeq"/>
        </authorList>
    </citation>
    <scope>IDENTIFICATION</scope>
    <source>
        <tissue evidence="6">Gonads</tissue>
    </source>
</reference>
<proteinExistence type="predicted"/>
<dbReference type="Pfam" id="PF10187">
    <property type="entry name" value="FAM192A_Fyv6_N"/>
    <property type="match status" value="1"/>
</dbReference>
<dbReference type="InterPro" id="IPR019331">
    <property type="entry name" value="FAM192A/Fyv6_N"/>
</dbReference>
<feature type="region of interest" description="Disordered" evidence="3">
    <location>
        <begin position="220"/>
        <end position="241"/>
    </location>
</feature>
<comment type="subcellular location">
    <subcellularLocation>
        <location evidence="1">Nucleus</location>
    </subcellularLocation>
</comment>
<dbReference type="PANTHER" id="PTHR13495">
    <property type="entry name" value="NEFA-INTERACTING NUCLEAR PROTEIN NIP30"/>
    <property type="match status" value="1"/>
</dbReference>
<name>A0A6J2YJG5_SITOR</name>
<evidence type="ECO:0000313" key="5">
    <source>
        <dbReference type="Proteomes" id="UP000504635"/>
    </source>
</evidence>
<dbReference type="InterPro" id="IPR039845">
    <property type="entry name" value="FAM192A"/>
</dbReference>
<keyword evidence="5" id="KW-1185">Reference proteome</keyword>
<evidence type="ECO:0000256" key="2">
    <source>
        <dbReference type="ARBA" id="ARBA00023242"/>
    </source>
</evidence>
<accession>A0A6J2YJG5</accession>